<proteinExistence type="predicted"/>
<evidence type="ECO:0000256" key="3">
    <source>
        <dbReference type="ARBA" id="ARBA00022723"/>
    </source>
</evidence>
<gene>
    <name evidence="8" type="ORF">RU87_GL000791</name>
</gene>
<dbReference type="OrthoDB" id="5327615at2"/>
<evidence type="ECO:0000313" key="9">
    <source>
        <dbReference type="Proteomes" id="UP000242246"/>
    </source>
</evidence>
<name>A0A2A5S3K0_9LACT</name>
<evidence type="ECO:0000259" key="7">
    <source>
        <dbReference type="PROSITE" id="PS51144"/>
    </source>
</evidence>
<dbReference type="AlphaFoldDB" id="A0A2A5S3K0"/>
<dbReference type="CDD" id="cd03124">
    <property type="entry name" value="alpha_CA_prokaryotic_like"/>
    <property type="match status" value="1"/>
</dbReference>
<sequence>MMKHLDYRHQDKWALANNTLIPQSPIDIQKEQLISEVDTSLMISLPHEQEVIVKDAPFGIQIYAEGDLQWRGHEYMLNRFHFHDGAEHLINGQRHAAEIHFAFESVDINQLVLAVFVDVDEACTDNSIETLLNNPKKLVEFDINKLLPENHTFWTYKGSMTTPPLNQTVTWMILEEPIKISPAEKELLQDKLRSNYRNIQDLEDRDIYRIED</sequence>
<accession>A0A2A5S3K0</accession>
<dbReference type="EMBL" id="JXJX01000002">
    <property type="protein sequence ID" value="PCS08054.1"/>
    <property type="molecule type" value="Genomic_DNA"/>
</dbReference>
<evidence type="ECO:0000313" key="8">
    <source>
        <dbReference type="EMBL" id="PCS08054.1"/>
    </source>
</evidence>
<comment type="caution">
    <text evidence="8">The sequence shown here is derived from an EMBL/GenBank/DDBJ whole genome shotgun (WGS) entry which is preliminary data.</text>
</comment>
<dbReference type="PANTHER" id="PTHR18952:SF141">
    <property type="entry name" value="CARBONIC ANHYDRASE"/>
    <property type="match status" value="1"/>
</dbReference>
<dbReference type="GO" id="GO:0004089">
    <property type="term" value="F:carbonate dehydratase activity"/>
    <property type="evidence" value="ECO:0007669"/>
    <property type="project" value="UniProtKB-EC"/>
</dbReference>
<evidence type="ECO:0000256" key="6">
    <source>
        <dbReference type="ARBA" id="ARBA00048348"/>
    </source>
</evidence>
<dbReference type="InterPro" id="IPR001148">
    <property type="entry name" value="CA_dom"/>
</dbReference>
<reference evidence="8 9" key="1">
    <citation type="submission" date="2014-12" db="EMBL/GenBank/DDBJ databases">
        <title>Draft genome sequences of 10 type strains of Lactococcus.</title>
        <authorList>
            <person name="Sun Z."/>
            <person name="Zhong Z."/>
            <person name="Liu W."/>
            <person name="Zhang W."/>
            <person name="Zhang H."/>
        </authorList>
    </citation>
    <scope>NUCLEOTIDE SEQUENCE [LARGE SCALE GENOMIC DNA]</scope>
    <source>
        <strain evidence="8 9">DSM 20686</strain>
    </source>
</reference>
<organism evidence="8 9">
    <name type="scientific">Pseudolactococcus plantarum</name>
    <dbReference type="NCBI Taxonomy" id="1365"/>
    <lineage>
        <taxon>Bacteria</taxon>
        <taxon>Bacillati</taxon>
        <taxon>Bacillota</taxon>
        <taxon>Bacilli</taxon>
        <taxon>Lactobacillales</taxon>
        <taxon>Streptococcaceae</taxon>
        <taxon>Pseudolactococcus</taxon>
    </lineage>
</organism>
<feature type="domain" description="Alpha-carbonic anhydrase" evidence="7">
    <location>
        <begin position="3"/>
        <end position="211"/>
    </location>
</feature>
<dbReference type="EC" id="4.2.1.1" evidence="2"/>
<keyword evidence="5" id="KW-0456">Lyase</keyword>
<dbReference type="STRING" id="1348632.GCA_001591745_01008"/>
<dbReference type="InterPro" id="IPR023561">
    <property type="entry name" value="Carbonic_anhydrase_a-class"/>
</dbReference>
<protein>
    <recommendedName>
        <fullName evidence="2">carbonic anhydrase</fullName>
        <ecNumber evidence="2">4.2.1.1</ecNumber>
    </recommendedName>
</protein>
<dbReference type="GO" id="GO:0005737">
    <property type="term" value="C:cytoplasm"/>
    <property type="evidence" value="ECO:0007669"/>
    <property type="project" value="TreeGrafter"/>
</dbReference>
<dbReference type="Gene3D" id="3.10.200.10">
    <property type="entry name" value="Alpha carbonic anhydrase"/>
    <property type="match status" value="1"/>
</dbReference>
<dbReference type="PROSITE" id="PS51144">
    <property type="entry name" value="ALPHA_CA_2"/>
    <property type="match status" value="1"/>
</dbReference>
<evidence type="ECO:0000256" key="1">
    <source>
        <dbReference type="ARBA" id="ARBA00001947"/>
    </source>
</evidence>
<keyword evidence="9" id="KW-1185">Reference proteome</keyword>
<evidence type="ECO:0000256" key="5">
    <source>
        <dbReference type="ARBA" id="ARBA00023239"/>
    </source>
</evidence>
<dbReference type="InterPro" id="IPR036398">
    <property type="entry name" value="CA_dom_sf"/>
</dbReference>
<evidence type="ECO:0000256" key="4">
    <source>
        <dbReference type="ARBA" id="ARBA00022833"/>
    </source>
</evidence>
<dbReference type="SMART" id="SM01057">
    <property type="entry name" value="Carb_anhydrase"/>
    <property type="match status" value="1"/>
</dbReference>
<dbReference type="SUPFAM" id="SSF51069">
    <property type="entry name" value="Carbonic anhydrase"/>
    <property type="match status" value="1"/>
</dbReference>
<dbReference type="Proteomes" id="UP000242246">
    <property type="component" value="Unassembled WGS sequence"/>
</dbReference>
<keyword evidence="4" id="KW-0862">Zinc</keyword>
<dbReference type="PANTHER" id="PTHR18952">
    <property type="entry name" value="CARBONIC ANHYDRASE"/>
    <property type="match status" value="1"/>
</dbReference>
<comment type="catalytic activity">
    <reaction evidence="6">
        <text>hydrogencarbonate + H(+) = CO2 + H2O</text>
        <dbReference type="Rhea" id="RHEA:10748"/>
        <dbReference type="ChEBI" id="CHEBI:15377"/>
        <dbReference type="ChEBI" id="CHEBI:15378"/>
        <dbReference type="ChEBI" id="CHEBI:16526"/>
        <dbReference type="ChEBI" id="CHEBI:17544"/>
        <dbReference type="EC" id="4.2.1.1"/>
    </reaction>
</comment>
<dbReference type="InterPro" id="IPR041891">
    <property type="entry name" value="Alpha_CA_prokaryot-like"/>
</dbReference>
<dbReference type="GO" id="GO:0008270">
    <property type="term" value="F:zinc ion binding"/>
    <property type="evidence" value="ECO:0007669"/>
    <property type="project" value="InterPro"/>
</dbReference>
<keyword evidence="3" id="KW-0479">Metal-binding</keyword>
<comment type="cofactor">
    <cofactor evidence="1">
        <name>Zn(2+)</name>
        <dbReference type="ChEBI" id="CHEBI:29105"/>
    </cofactor>
</comment>
<dbReference type="RefSeq" id="WP_068162502.1">
    <property type="nucleotide sequence ID" value="NZ_JXJX01000002.1"/>
</dbReference>
<dbReference type="Pfam" id="PF00194">
    <property type="entry name" value="Carb_anhydrase"/>
    <property type="match status" value="1"/>
</dbReference>
<evidence type="ECO:0000256" key="2">
    <source>
        <dbReference type="ARBA" id="ARBA00012925"/>
    </source>
</evidence>